<dbReference type="AlphaFoldDB" id="A0A9P1DM49"/>
<organism evidence="2">
    <name type="scientific">Cladocopium goreaui</name>
    <dbReference type="NCBI Taxonomy" id="2562237"/>
    <lineage>
        <taxon>Eukaryota</taxon>
        <taxon>Sar</taxon>
        <taxon>Alveolata</taxon>
        <taxon>Dinophyceae</taxon>
        <taxon>Suessiales</taxon>
        <taxon>Symbiodiniaceae</taxon>
        <taxon>Cladocopium</taxon>
    </lineage>
</organism>
<evidence type="ECO:0000256" key="1">
    <source>
        <dbReference type="SAM" id="MobiDB-lite"/>
    </source>
</evidence>
<keyword evidence="4" id="KW-1185">Reference proteome</keyword>
<feature type="compositionally biased region" description="Low complexity" evidence="1">
    <location>
        <begin position="76"/>
        <end position="92"/>
    </location>
</feature>
<dbReference type="EMBL" id="CAMXCT010005591">
    <property type="protein sequence ID" value="CAI4012800.1"/>
    <property type="molecule type" value="Genomic_DNA"/>
</dbReference>
<name>A0A9P1DM49_9DINO</name>
<reference evidence="3 4" key="2">
    <citation type="submission" date="2024-05" db="EMBL/GenBank/DDBJ databases">
        <authorList>
            <person name="Chen Y."/>
            <person name="Shah S."/>
            <person name="Dougan E. K."/>
            <person name="Thang M."/>
            <person name="Chan C."/>
        </authorList>
    </citation>
    <scope>NUCLEOTIDE SEQUENCE [LARGE SCALE GENOMIC DNA]</scope>
</reference>
<dbReference type="Proteomes" id="UP001152797">
    <property type="component" value="Unassembled WGS sequence"/>
</dbReference>
<feature type="region of interest" description="Disordered" evidence="1">
    <location>
        <begin position="58"/>
        <end position="114"/>
    </location>
</feature>
<feature type="region of interest" description="Disordered" evidence="1">
    <location>
        <begin position="241"/>
        <end position="282"/>
    </location>
</feature>
<dbReference type="EMBL" id="CAMXCT030005591">
    <property type="protein sequence ID" value="CAL4800112.1"/>
    <property type="molecule type" value="Genomic_DNA"/>
</dbReference>
<comment type="caution">
    <text evidence="2">The sequence shown here is derived from an EMBL/GenBank/DDBJ whole genome shotgun (WGS) entry which is preliminary data.</text>
</comment>
<protein>
    <submittedName>
        <fullName evidence="2">Uncharacterized protein</fullName>
    </submittedName>
</protein>
<reference evidence="2" key="1">
    <citation type="submission" date="2022-10" db="EMBL/GenBank/DDBJ databases">
        <authorList>
            <person name="Chen Y."/>
            <person name="Dougan E. K."/>
            <person name="Chan C."/>
            <person name="Rhodes N."/>
            <person name="Thang M."/>
        </authorList>
    </citation>
    <scope>NUCLEOTIDE SEQUENCE</scope>
</reference>
<feature type="region of interest" description="Disordered" evidence="1">
    <location>
        <begin position="1"/>
        <end position="25"/>
    </location>
</feature>
<evidence type="ECO:0000313" key="3">
    <source>
        <dbReference type="EMBL" id="CAL4800112.1"/>
    </source>
</evidence>
<sequence>MLGHTILGKPSANPMKENTRRDNALKDGTNLKLLLSYIRNSSGRHDKGRHAEITYLKELASSKHKPKRRSSGSQGSTPVASPMSPTSSTATTIGLDGQSLYTDKTGSENSPAENVEPLCTATASLDVIDRTLMLLGLDPCTACSQDLLERVEARFPREVYAHVLEEDVGQAEPVHDCDEMEGGDVVESTLQVVEPPAHVVDHVQPTSLVSPPMAMVCVDPTLEGPVEEVVHPPVVDTDHVKESQTGASMEPPRRRYRTKAPALDRPMTSEPLQPPHGPEGSMSCPPAVVNPLDQLKLVEAQRPKRAAGAVKDPPATKKAKTDAKKDAAPLAAGDMLPVPEGMPEECMPPEKRGKLSYTIQNSKTAAKVEVLLKHKAFHVVKISVVDHNGAPLTPPIVKQRSWNDDIAAAWQETKVACGWRS</sequence>
<accession>A0A9P1DM49</accession>
<dbReference type="EMBL" id="CAMXCT020005591">
    <property type="protein sequence ID" value="CAL1166175.1"/>
    <property type="molecule type" value="Genomic_DNA"/>
</dbReference>
<evidence type="ECO:0000313" key="2">
    <source>
        <dbReference type="EMBL" id="CAI4012800.1"/>
    </source>
</evidence>
<feature type="compositionally biased region" description="Polar residues" evidence="1">
    <location>
        <begin position="99"/>
        <end position="112"/>
    </location>
</feature>
<proteinExistence type="predicted"/>
<feature type="region of interest" description="Disordered" evidence="1">
    <location>
        <begin position="302"/>
        <end position="327"/>
    </location>
</feature>
<gene>
    <name evidence="2" type="ORF">C1SCF055_LOCUS37827</name>
</gene>
<evidence type="ECO:0000313" key="4">
    <source>
        <dbReference type="Proteomes" id="UP001152797"/>
    </source>
</evidence>